<dbReference type="SUPFAM" id="SSF56672">
    <property type="entry name" value="DNA/RNA polymerases"/>
    <property type="match status" value="1"/>
</dbReference>
<evidence type="ECO:0000313" key="3">
    <source>
        <dbReference type="Proteomes" id="UP001341281"/>
    </source>
</evidence>
<sequence length="191" mass="21758">MEADHKPTREPQRQLNNAMREVVKKEVLKLLHAGIIYPVSDSEWLSKIRTISSYHKEGGCALTTESLMPPPGKIIFLFLSLMKCWKDWQNTPSATSTATLDTTRFHSPRGLGKTTFTCPCGTFSYRRMSFGLCNAPASFQRCMMAIFSDFIKDIMEVFMDDFSVYGKSFDGCLENLEKVLKRCQEVDLVMN</sequence>
<evidence type="ECO:0000259" key="1">
    <source>
        <dbReference type="Pfam" id="PF00078"/>
    </source>
</evidence>
<dbReference type="AlphaFoldDB" id="A0AAQ3XCG9"/>
<organism evidence="2 3">
    <name type="scientific">Paspalum notatum var. saurae</name>
    <dbReference type="NCBI Taxonomy" id="547442"/>
    <lineage>
        <taxon>Eukaryota</taxon>
        <taxon>Viridiplantae</taxon>
        <taxon>Streptophyta</taxon>
        <taxon>Embryophyta</taxon>
        <taxon>Tracheophyta</taxon>
        <taxon>Spermatophyta</taxon>
        <taxon>Magnoliopsida</taxon>
        <taxon>Liliopsida</taxon>
        <taxon>Poales</taxon>
        <taxon>Poaceae</taxon>
        <taxon>PACMAD clade</taxon>
        <taxon>Panicoideae</taxon>
        <taxon>Andropogonodae</taxon>
        <taxon>Paspaleae</taxon>
        <taxon>Paspalinae</taxon>
        <taxon>Paspalum</taxon>
    </lineage>
</organism>
<dbReference type="InterPro" id="IPR000477">
    <property type="entry name" value="RT_dom"/>
</dbReference>
<dbReference type="Proteomes" id="UP001341281">
    <property type="component" value="Chromosome 09"/>
</dbReference>
<dbReference type="InterPro" id="IPR053134">
    <property type="entry name" value="RNA-dir_DNA_polymerase"/>
</dbReference>
<proteinExistence type="predicted"/>
<dbReference type="PANTHER" id="PTHR24559">
    <property type="entry name" value="TRANSPOSON TY3-I GAG-POL POLYPROTEIN"/>
    <property type="match status" value="1"/>
</dbReference>
<feature type="domain" description="Reverse transcriptase" evidence="1">
    <location>
        <begin position="40"/>
        <end position="190"/>
    </location>
</feature>
<dbReference type="CDD" id="cd01647">
    <property type="entry name" value="RT_LTR"/>
    <property type="match status" value="1"/>
</dbReference>
<dbReference type="Gene3D" id="3.30.70.270">
    <property type="match status" value="1"/>
</dbReference>
<name>A0AAQ3XCG9_PASNO</name>
<gene>
    <name evidence="2" type="ORF">U9M48_039763</name>
</gene>
<dbReference type="Gene3D" id="3.10.10.10">
    <property type="entry name" value="HIV Type 1 Reverse Transcriptase, subunit A, domain 1"/>
    <property type="match status" value="2"/>
</dbReference>
<accession>A0AAQ3XCG9</accession>
<dbReference type="InterPro" id="IPR043128">
    <property type="entry name" value="Rev_trsase/Diguanyl_cyclase"/>
</dbReference>
<dbReference type="InterPro" id="IPR043502">
    <property type="entry name" value="DNA/RNA_pol_sf"/>
</dbReference>
<dbReference type="Pfam" id="PF00078">
    <property type="entry name" value="RVT_1"/>
    <property type="match status" value="1"/>
</dbReference>
<dbReference type="PANTHER" id="PTHR24559:SF444">
    <property type="entry name" value="REVERSE TRANSCRIPTASE DOMAIN-CONTAINING PROTEIN"/>
    <property type="match status" value="1"/>
</dbReference>
<dbReference type="EMBL" id="CP144753">
    <property type="protein sequence ID" value="WVZ93808.1"/>
    <property type="molecule type" value="Genomic_DNA"/>
</dbReference>
<keyword evidence="3" id="KW-1185">Reference proteome</keyword>
<evidence type="ECO:0000313" key="2">
    <source>
        <dbReference type="EMBL" id="WVZ93808.1"/>
    </source>
</evidence>
<protein>
    <recommendedName>
        <fullName evidence="1">Reverse transcriptase domain-containing protein</fullName>
    </recommendedName>
</protein>
<reference evidence="2 3" key="1">
    <citation type="submission" date="2024-02" db="EMBL/GenBank/DDBJ databases">
        <title>High-quality chromosome-scale genome assembly of Pensacola bahiagrass (Paspalum notatum Flugge var. saurae).</title>
        <authorList>
            <person name="Vega J.M."/>
            <person name="Podio M."/>
            <person name="Orjuela J."/>
            <person name="Siena L.A."/>
            <person name="Pessino S.C."/>
            <person name="Combes M.C."/>
            <person name="Mariac C."/>
            <person name="Albertini E."/>
            <person name="Pupilli F."/>
            <person name="Ortiz J.P.A."/>
            <person name="Leblanc O."/>
        </authorList>
    </citation>
    <scope>NUCLEOTIDE SEQUENCE [LARGE SCALE GENOMIC DNA]</scope>
    <source>
        <strain evidence="2">R1</strain>
        <tissue evidence="2">Leaf</tissue>
    </source>
</reference>